<dbReference type="PANTHER" id="PTHR10974">
    <property type="entry name" value="FI08016P-RELATED"/>
    <property type="match status" value="1"/>
</dbReference>
<dbReference type="Proteomes" id="UP000218231">
    <property type="component" value="Unassembled WGS sequence"/>
</dbReference>
<dbReference type="GO" id="GO:0005615">
    <property type="term" value="C:extracellular space"/>
    <property type="evidence" value="ECO:0007669"/>
    <property type="project" value="TreeGrafter"/>
</dbReference>
<dbReference type="AlphaFoldDB" id="A0A2A2KT60"/>
<evidence type="ECO:0000313" key="2">
    <source>
        <dbReference type="EMBL" id="PAV77111.1"/>
    </source>
</evidence>
<dbReference type="OrthoDB" id="413313at2759"/>
<organism evidence="2 3">
    <name type="scientific">Diploscapter pachys</name>
    <dbReference type="NCBI Taxonomy" id="2018661"/>
    <lineage>
        <taxon>Eukaryota</taxon>
        <taxon>Metazoa</taxon>
        <taxon>Ecdysozoa</taxon>
        <taxon>Nematoda</taxon>
        <taxon>Chromadorea</taxon>
        <taxon>Rhabditida</taxon>
        <taxon>Rhabditina</taxon>
        <taxon>Rhabditomorpha</taxon>
        <taxon>Rhabditoidea</taxon>
        <taxon>Rhabditidae</taxon>
        <taxon>Diploscapter</taxon>
    </lineage>
</organism>
<evidence type="ECO:0000256" key="1">
    <source>
        <dbReference type="SAM" id="Phobius"/>
    </source>
</evidence>
<keyword evidence="1" id="KW-1133">Transmembrane helix</keyword>
<proteinExistence type="predicted"/>
<dbReference type="InterPro" id="IPR004245">
    <property type="entry name" value="DUF229"/>
</dbReference>
<keyword evidence="1" id="KW-0472">Membrane</keyword>
<keyword evidence="1" id="KW-0812">Transmembrane</keyword>
<comment type="caution">
    <text evidence="2">The sequence shown here is derived from an EMBL/GenBank/DDBJ whole genome shotgun (WGS) entry which is preliminary data.</text>
</comment>
<evidence type="ECO:0000313" key="3">
    <source>
        <dbReference type="Proteomes" id="UP000218231"/>
    </source>
</evidence>
<name>A0A2A2KT60_9BILA</name>
<dbReference type="EMBL" id="LIAE01007772">
    <property type="protein sequence ID" value="PAV77111.1"/>
    <property type="molecule type" value="Genomic_DNA"/>
</dbReference>
<feature type="transmembrane region" description="Helical" evidence="1">
    <location>
        <begin position="9"/>
        <end position="27"/>
    </location>
</feature>
<accession>A0A2A2KT60</accession>
<keyword evidence="3" id="KW-1185">Reference proteome</keyword>
<reference evidence="2 3" key="1">
    <citation type="journal article" date="2017" name="Curr. Biol.">
        <title>Genome architecture and evolution of a unichromosomal asexual nematode.</title>
        <authorList>
            <person name="Fradin H."/>
            <person name="Zegar C."/>
            <person name="Gutwein M."/>
            <person name="Lucas J."/>
            <person name="Kovtun M."/>
            <person name="Corcoran D."/>
            <person name="Baugh L.R."/>
            <person name="Kiontke K."/>
            <person name="Gunsalus K."/>
            <person name="Fitch D.H."/>
            <person name="Piano F."/>
        </authorList>
    </citation>
    <scope>NUCLEOTIDE SEQUENCE [LARGE SCALE GENOMIC DNA]</scope>
    <source>
        <strain evidence="2">PF1309</strain>
    </source>
</reference>
<dbReference type="Pfam" id="PF02995">
    <property type="entry name" value="DUF229"/>
    <property type="match status" value="1"/>
</dbReference>
<dbReference type="PANTHER" id="PTHR10974:SF6">
    <property type="entry name" value="PROTEIN CBG19234"/>
    <property type="match status" value="1"/>
</dbReference>
<dbReference type="STRING" id="2018661.A0A2A2KT60"/>
<sequence>MICLNRRKSTILNFILAAILLVLFYIFEKEEIPRNWPRPKMKHRKSHLFENSCKMVWLEPEEPTMKKYVDHRRQVTCARFTLPVIERDPEDDIFRFTDRADKGVECSVEELLGGLRPNASAYTIGRTGKIPKMSSSFRINADCFIITCLLNDTVIYRRQFMGLKEEFDSLILEGTRSLPSPSAFSVNSMSVSILVFDSTSRSQFMRHMPSTIQTMKDMGFVLFQGYNKVGDNSAVNLLPILAEPVKEGLQYDLLDEEGDVLLPRILPYSAQIDPDTIPFIWKSMEGCPTMYSDDIMHLARGLFHYPPNHFLRGYTHKPADHYYRPFYAHLYKELKNKWKLCYDGRLLALDFYSSWHRFIKYNADKCYFGFTFVTSITHDNGNYLELTDDFISDKLQKLELDIRMPNPFVQLAMRNKVNYTQRLDRRKPAQVGDS</sequence>
<gene>
    <name evidence="2" type="ORF">WR25_23186</name>
</gene>
<protein>
    <submittedName>
        <fullName evidence="2">Uncharacterized protein</fullName>
    </submittedName>
</protein>